<evidence type="ECO:0000313" key="2">
    <source>
        <dbReference type="EMBL" id="KAG8370297.1"/>
    </source>
</evidence>
<feature type="region of interest" description="Disordered" evidence="1">
    <location>
        <begin position="82"/>
        <end position="107"/>
    </location>
</feature>
<evidence type="ECO:0000256" key="1">
    <source>
        <dbReference type="SAM" id="MobiDB-lite"/>
    </source>
</evidence>
<gene>
    <name evidence="2" type="ORF">BUALT_Bualt14G0102300</name>
</gene>
<proteinExistence type="predicted"/>
<sequence>MRLGYSFCFRSGNVKSAELRTHIKTCVSWEGSIRSGGGVLKKKSSSGCLIIKKKGEIKNSVGGVGGSSVNCHERKRARLVVSDSGASDDGDEDESLEFMRRKVSGKR</sequence>
<feature type="compositionally biased region" description="Acidic residues" evidence="1">
    <location>
        <begin position="86"/>
        <end position="96"/>
    </location>
</feature>
<comment type="caution">
    <text evidence="2">The sequence shown here is derived from an EMBL/GenBank/DDBJ whole genome shotgun (WGS) entry which is preliminary data.</text>
</comment>
<dbReference type="EMBL" id="WHWC01000014">
    <property type="protein sequence ID" value="KAG8370297.1"/>
    <property type="molecule type" value="Genomic_DNA"/>
</dbReference>
<name>A0AAV6WPZ0_9LAMI</name>
<evidence type="ECO:0000313" key="3">
    <source>
        <dbReference type="Proteomes" id="UP000826271"/>
    </source>
</evidence>
<dbReference type="Proteomes" id="UP000826271">
    <property type="component" value="Unassembled WGS sequence"/>
</dbReference>
<dbReference type="AlphaFoldDB" id="A0AAV6WPZ0"/>
<organism evidence="2 3">
    <name type="scientific">Buddleja alternifolia</name>
    <dbReference type="NCBI Taxonomy" id="168488"/>
    <lineage>
        <taxon>Eukaryota</taxon>
        <taxon>Viridiplantae</taxon>
        <taxon>Streptophyta</taxon>
        <taxon>Embryophyta</taxon>
        <taxon>Tracheophyta</taxon>
        <taxon>Spermatophyta</taxon>
        <taxon>Magnoliopsida</taxon>
        <taxon>eudicotyledons</taxon>
        <taxon>Gunneridae</taxon>
        <taxon>Pentapetalae</taxon>
        <taxon>asterids</taxon>
        <taxon>lamiids</taxon>
        <taxon>Lamiales</taxon>
        <taxon>Scrophulariaceae</taxon>
        <taxon>Buddlejeae</taxon>
        <taxon>Buddleja</taxon>
    </lineage>
</organism>
<keyword evidence="3" id="KW-1185">Reference proteome</keyword>
<protein>
    <submittedName>
        <fullName evidence="2">Uncharacterized protein</fullName>
    </submittedName>
</protein>
<reference evidence="2" key="1">
    <citation type="submission" date="2019-10" db="EMBL/GenBank/DDBJ databases">
        <authorList>
            <person name="Zhang R."/>
            <person name="Pan Y."/>
            <person name="Wang J."/>
            <person name="Ma R."/>
            <person name="Yu S."/>
        </authorList>
    </citation>
    <scope>NUCLEOTIDE SEQUENCE</scope>
    <source>
        <strain evidence="2">LA-IB0</strain>
        <tissue evidence="2">Leaf</tissue>
    </source>
</reference>
<accession>A0AAV6WPZ0</accession>